<dbReference type="EMBL" id="BAABRN010000008">
    <property type="protein sequence ID" value="GAA5501282.1"/>
    <property type="molecule type" value="Genomic_DNA"/>
</dbReference>
<name>A0ABP9V7P0_9DEIO</name>
<feature type="domain" description="VapC50 C-terminal" evidence="1">
    <location>
        <begin position="62"/>
        <end position="115"/>
    </location>
</feature>
<organism evidence="2 3">
    <name type="scientific">Deinococcus xinjiangensis</name>
    <dbReference type="NCBI Taxonomy" id="457454"/>
    <lineage>
        <taxon>Bacteria</taxon>
        <taxon>Thermotogati</taxon>
        <taxon>Deinococcota</taxon>
        <taxon>Deinococci</taxon>
        <taxon>Deinococcales</taxon>
        <taxon>Deinococcaceae</taxon>
        <taxon>Deinococcus</taxon>
    </lineage>
</organism>
<comment type="caution">
    <text evidence="2">The sequence shown here is derived from an EMBL/GenBank/DDBJ whole genome shotgun (WGS) entry which is preliminary data.</text>
</comment>
<dbReference type="Pfam" id="PF26343">
    <property type="entry name" value="VapC50_C"/>
    <property type="match status" value="1"/>
</dbReference>
<evidence type="ECO:0000259" key="1">
    <source>
        <dbReference type="Pfam" id="PF26343"/>
    </source>
</evidence>
<accession>A0ABP9V7P0</accession>
<dbReference type="Proteomes" id="UP001458946">
    <property type="component" value="Unassembled WGS sequence"/>
</dbReference>
<reference evidence="2 3" key="1">
    <citation type="submission" date="2024-02" db="EMBL/GenBank/DDBJ databases">
        <title>Deinococcus xinjiangensis NBRC 107630.</title>
        <authorList>
            <person name="Ichikawa N."/>
            <person name="Katano-Makiyama Y."/>
            <person name="Hidaka K."/>
        </authorList>
    </citation>
    <scope>NUCLEOTIDE SEQUENCE [LARGE SCALE GENOMIC DNA]</scope>
    <source>
        <strain evidence="2 3">NBRC 107630</strain>
    </source>
</reference>
<evidence type="ECO:0000313" key="3">
    <source>
        <dbReference type="Proteomes" id="UP001458946"/>
    </source>
</evidence>
<gene>
    <name evidence="2" type="ORF">Dxin01_01014</name>
</gene>
<protein>
    <recommendedName>
        <fullName evidence="1">VapC50 C-terminal domain-containing protein</fullName>
    </recommendedName>
</protein>
<evidence type="ECO:0000313" key="2">
    <source>
        <dbReference type="EMBL" id="GAA5501282.1"/>
    </source>
</evidence>
<dbReference type="InterPro" id="IPR058652">
    <property type="entry name" value="VapC50_C"/>
</dbReference>
<sequence length="121" mass="13288">MNAALPHALLVTTEGEQHHLPDPDDQHVLDAALQAEASLILTFNLSDFPASALPAHLHAVHPDSFLQACLEQQENTVLDALHELRANLKNPPFTPDELLAAMVRAELPAFAAQLQAFRDRF</sequence>
<proteinExistence type="predicted"/>
<keyword evidence="3" id="KW-1185">Reference proteome</keyword>